<dbReference type="InterPro" id="IPR036249">
    <property type="entry name" value="Thioredoxin-like_sf"/>
</dbReference>
<dbReference type="HOGENOM" id="CLU_647451_0_0_1"/>
<keyword evidence="6" id="KW-0496">Mitochondrion</keyword>
<organism evidence="8 9">
    <name type="scientific">Moesziomyces aphidis</name>
    <name type="common">Pseudozyma aphidis</name>
    <dbReference type="NCBI Taxonomy" id="84754"/>
    <lineage>
        <taxon>Eukaryota</taxon>
        <taxon>Fungi</taxon>
        <taxon>Dikarya</taxon>
        <taxon>Basidiomycota</taxon>
        <taxon>Ustilaginomycotina</taxon>
        <taxon>Ustilaginomycetes</taxon>
        <taxon>Ustilaginales</taxon>
        <taxon>Ustilaginaceae</taxon>
        <taxon>Moesziomyces</taxon>
    </lineage>
</organism>
<dbReference type="PANTHER" id="PTHR28071:SF1">
    <property type="entry name" value="REDOX PROTEIN FMP46, MITOCHONDRIAL-RELATED"/>
    <property type="match status" value="1"/>
</dbReference>
<dbReference type="Pfam" id="PF07955">
    <property type="entry name" value="DUF1687"/>
    <property type="match status" value="1"/>
</dbReference>
<dbReference type="SUPFAM" id="SSF52833">
    <property type="entry name" value="Thioredoxin-like"/>
    <property type="match status" value="1"/>
</dbReference>
<gene>
    <name evidence="8" type="ORF">PaG_00107</name>
</gene>
<feature type="region of interest" description="Disordered" evidence="7">
    <location>
        <begin position="184"/>
        <end position="203"/>
    </location>
</feature>
<comment type="similarity">
    <text evidence="3">Belongs to the FMP46 family.</text>
</comment>
<name>W3VUS5_MOEAP</name>
<comment type="function">
    <text evidence="1">Putative mitochondrial redox protein which could be involved in the reduction of small toxic molecules.</text>
</comment>
<evidence type="ECO:0000313" key="9">
    <source>
        <dbReference type="Proteomes" id="UP000019462"/>
    </source>
</evidence>
<keyword evidence="4" id="KW-0809">Transit peptide</keyword>
<protein>
    <submittedName>
        <fullName evidence="8">Uncharacterized protein</fullName>
    </submittedName>
</protein>
<dbReference type="GO" id="GO:0005739">
    <property type="term" value="C:mitochondrion"/>
    <property type="evidence" value="ECO:0007669"/>
    <property type="project" value="UniProtKB-SubCell"/>
</dbReference>
<comment type="caution">
    <text evidence="8">The sequence shown here is derived from an EMBL/GenBank/DDBJ whole genome shotgun (WGS) entry which is preliminary data.</text>
</comment>
<evidence type="ECO:0000256" key="3">
    <source>
        <dbReference type="ARBA" id="ARBA00009734"/>
    </source>
</evidence>
<evidence type="ECO:0000256" key="2">
    <source>
        <dbReference type="ARBA" id="ARBA00004173"/>
    </source>
</evidence>
<accession>W3VUS5</accession>
<comment type="subcellular location">
    <subcellularLocation>
        <location evidence="2">Mitochondrion</location>
    </subcellularLocation>
</comment>
<evidence type="ECO:0000256" key="5">
    <source>
        <dbReference type="ARBA" id="ARBA00023002"/>
    </source>
</evidence>
<reference evidence="8 9" key="1">
    <citation type="journal article" date="2014" name="Genome Announc.">
        <title>Genome sequence of the basidiomycetous fungus Pseudozyma aphidis DSM70725, an efficient producer of biosurfactant mannosylerythritol lipids.</title>
        <authorList>
            <person name="Lorenz S."/>
            <person name="Guenther M."/>
            <person name="Grumaz C."/>
            <person name="Rupp S."/>
            <person name="Zibek S."/>
            <person name="Sohn K."/>
        </authorList>
    </citation>
    <scope>NUCLEOTIDE SEQUENCE [LARGE SCALE GENOMIC DNA]</scope>
    <source>
        <strain evidence="9">ATCC 32657 / CBS 517.83 / DSM 70725 / JCM 10318 / NBRC 10182 / NRRL Y-7954 / St-0401</strain>
    </source>
</reference>
<evidence type="ECO:0000256" key="7">
    <source>
        <dbReference type="SAM" id="MobiDB-lite"/>
    </source>
</evidence>
<sequence length="424" mass="46157">MSIRFHKGPSIITLFHDASSPASKQVLQLLTNTTRRTAQAAPSSGSHGESCVVEANGGGVGASEYLRQAAEPPSESAFQLEVVDRKANPPTAHQLRSIIDYLASSAESQQSEGKIEAKRAKPRYTPSGFDLKAHEQRRTALAQHLVDSDAGMPRIKDGPIVVNWDEGSAATSLDGVQHMLARLQQQRQEREPPSSHLPHLASPWFPSAVSHHHTMLALPNTNAPESKSLLEPQSIPPMHTFGNLDTWNSASPSILAAAAVGSLALISLTVHLYNASEWPQRGIRQKTFGAGSRGIPLPPYPQVNTKLTCHLMGIGAPLVDITFGRLFSPEVWSTLARPSWPTPHQLAHHNLRLCGQSFANPSRCQLGPLDHEPQIVRVQRAYIVSAIIPVHRWIQLKVHRHSASASAKTELVMLYAARTPHASV</sequence>
<dbReference type="GO" id="GO:0016491">
    <property type="term" value="F:oxidoreductase activity"/>
    <property type="evidence" value="ECO:0007669"/>
    <property type="project" value="UniProtKB-KW"/>
</dbReference>
<evidence type="ECO:0000256" key="6">
    <source>
        <dbReference type="ARBA" id="ARBA00023128"/>
    </source>
</evidence>
<dbReference type="InterPro" id="IPR012882">
    <property type="entry name" value="Fmp46"/>
</dbReference>
<feature type="compositionally biased region" description="Low complexity" evidence="7">
    <location>
        <begin position="194"/>
        <end position="203"/>
    </location>
</feature>
<dbReference type="Proteomes" id="UP000019462">
    <property type="component" value="Unassembled WGS sequence"/>
</dbReference>
<evidence type="ECO:0000256" key="4">
    <source>
        <dbReference type="ARBA" id="ARBA00022946"/>
    </source>
</evidence>
<dbReference type="PANTHER" id="PTHR28071">
    <property type="entry name" value="REDOX PROTEIN FMP46, MITOCHONDRIAL-RELATED"/>
    <property type="match status" value="1"/>
</dbReference>
<keyword evidence="5" id="KW-0560">Oxidoreductase</keyword>
<evidence type="ECO:0000256" key="1">
    <source>
        <dbReference type="ARBA" id="ARBA00002963"/>
    </source>
</evidence>
<dbReference type="AlphaFoldDB" id="W3VUS5"/>
<proteinExistence type="inferred from homology"/>
<keyword evidence="9" id="KW-1185">Reference proteome</keyword>
<dbReference type="Gene3D" id="3.40.30.10">
    <property type="entry name" value="Glutaredoxin"/>
    <property type="match status" value="1"/>
</dbReference>
<dbReference type="OrthoDB" id="59229at2759"/>
<dbReference type="EMBL" id="AWNI01000001">
    <property type="protein sequence ID" value="ETS65373.1"/>
    <property type="molecule type" value="Genomic_DNA"/>
</dbReference>
<evidence type="ECO:0000313" key="8">
    <source>
        <dbReference type="EMBL" id="ETS65373.1"/>
    </source>
</evidence>